<feature type="transmembrane region" description="Helical" evidence="9">
    <location>
        <begin position="183"/>
        <end position="203"/>
    </location>
</feature>
<organism evidence="10 11">
    <name type="scientific">Rubrobacter taiwanensis</name>
    <dbReference type="NCBI Taxonomy" id="185139"/>
    <lineage>
        <taxon>Bacteria</taxon>
        <taxon>Bacillati</taxon>
        <taxon>Actinomycetota</taxon>
        <taxon>Rubrobacteria</taxon>
        <taxon>Rubrobacterales</taxon>
        <taxon>Rubrobacteraceae</taxon>
        <taxon>Rubrobacter</taxon>
    </lineage>
</organism>
<feature type="transmembrane region" description="Helical" evidence="9">
    <location>
        <begin position="33"/>
        <end position="53"/>
    </location>
</feature>
<dbReference type="Pfam" id="PF00860">
    <property type="entry name" value="Xan_ur_permease"/>
    <property type="match status" value="1"/>
</dbReference>
<dbReference type="AlphaFoldDB" id="A0A4R1BT95"/>
<name>A0A4R1BT95_9ACTN</name>
<comment type="similarity">
    <text evidence="2 8">Belongs to the nucleobase:cation symporter-2 (NCS2) (TC 2.A.40) family. Azg-like subfamily.</text>
</comment>
<comment type="subcellular location">
    <subcellularLocation>
        <location evidence="1 8">Cell membrane</location>
        <topology evidence="1 8">Multi-pass membrane protein</topology>
    </subcellularLocation>
</comment>
<feature type="transmembrane region" description="Helical" evidence="9">
    <location>
        <begin position="145"/>
        <end position="163"/>
    </location>
</feature>
<feature type="transmembrane region" description="Helical" evidence="9">
    <location>
        <begin position="334"/>
        <end position="360"/>
    </location>
</feature>
<dbReference type="OrthoDB" id="9808458at2"/>
<keyword evidence="6 8" id="KW-1133">Transmembrane helix</keyword>
<keyword evidence="5 8" id="KW-0812">Transmembrane</keyword>
<sequence length="469" mass="49104">MGRWPVPERDLERSRVENFFRFSERGTTLRTEIIAGLTTFMTMAYIIFVNPAILGTEGTGLSIEGVFFATCLAAAATTIAMGILANYPIALAPGLGLNAVVAFTLILGMGLPWQTAMAVIVIEGIVIFILVLTNLREAVLNAIPLPLKFAIAVGIGLFIAFIGLRNGGIVVADPVTYVTLGDFTQPAVLLAAGGLAFTMAMIAWGVRGGILIGIVGTAVAGMVFGIIPLPEEVVDFRFDTSTIGGGITAIPDALQVTLIPIIFALFMTDFFDTVGTVIAVGQEGGLLDEEGRLPGMKRVLLVDSLGTIAGGATGASSVTSYIESGSGVAEGGRTGLASVVVGLLFLLALPFAPVIAVVGGSIPIPGPNGEEILVSPVTAPALIVVGFLMMTAVRFIPWDDFESSIPAFLTILTLPLTFNIAYGIGFGFISYVVIKVARGKFKEVHPFMYVVAVLFAMDFVSDYIQGLLS</sequence>
<feature type="transmembrane region" description="Helical" evidence="9">
    <location>
        <begin position="408"/>
        <end position="434"/>
    </location>
</feature>
<dbReference type="PIRSF" id="PIRSF005353">
    <property type="entry name" value="PbuG"/>
    <property type="match status" value="1"/>
</dbReference>
<feature type="transmembrane region" description="Helical" evidence="9">
    <location>
        <begin position="210"/>
        <end position="229"/>
    </location>
</feature>
<evidence type="ECO:0000256" key="9">
    <source>
        <dbReference type="SAM" id="Phobius"/>
    </source>
</evidence>
<dbReference type="InterPro" id="IPR045018">
    <property type="entry name" value="Azg-like"/>
</dbReference>
<evidence type="ECO:0000313" key="10">
    <source>
        <dbReference type="EMBL" id="TCJ20475.1"/>
    </source>
</evidence>
<keyword evidence="11" id="KW-1185">Reference proteome</keyword>
<dbReference type="PANTHER" id="PTHR43337:SF1">
    <property type="entry name" value="XANTHINE_URACIL PERMEASE C887.17-RELATED"/>
    <property type="match status" value="1"/>
</dbReference>
<keyword evidence="3 8" id="KW-0813">Transport</keyword>
<keyword evidence="4 8" id="KW-1003">Cell membrane</keyword>
<evidence type="ECO:0000256" key="7">
    <source>
        <dbReference type="ARBA" id="ARBA00023136"/>
    </source>
</evidence>
<dbReference type="GO" id="GO:0005345">
    <property type="term" value="F:purine nucleobase transmembrane transporter activity"/>
    <property type="evidence" value="ECO:0007669"/>
    <property type="project" value="TreeGrafter"/>
</dbReference>
<evidence type="ECO:0000313" key="11">
    <source>
        <dbReference type="Proteomes" id="UP000295244"/>
    </source>
</evidence>
<evidence type="ECO:0000256" key="8">
    <source>
        <dbReference type="PIRNR" id="PIRNR005353"/>
    </source>
</evidence>
<feature type="transmembrane region" description="Helical" evidence="9">
    <location>
        <begin position="446"/>
        <end position="464"/>
    </location>
</feature>
<feature type="transmembrane region" description="Helical" evidence="9">
    <location>
        <begin position="115"/>
        <end position="133"/>
    </location>
</feature>
<protein>
    <submittedName>
        <fullName evidence="10">NCS2 family permease</fullName>
    </submittedName>
</protein>
<dbReference type="GO" id="GO:0005886">
    <property type="term" value="C:plasma membrane"/>
    <property type="evidence" value="ECO:0007669"/>
    <property type="project" value="UniProtKB-SubCell"/>
</dbReference>
<evidence type="ECO:0000256" key="2">
    <source>
        <dbReference type="ARBA" id="ARBA00005697"/>
    </source>
</evidence>
<feature type="transmembrane region" description="Helical" evidence="9">
    <location>
        <begin position="65"/>
        <end position="84"/>
    </location>
</feature>
<reference evidence="10 11" key="1">
    <citation type="submission" date="2019-03" db="EMBL/GenBank/DDBJ databases">
        <title>Whole genome sequence of a novel Rubrobacter taiwanensis strain, isolated from Yellowstone National Park.</title>
        <authorList>
            <person name="Freed S."/>
            <person name="Ramaley R.F."/>
            <person name="Kyndt J.A."/>
        </authorList>
    </citation>
    <scope>NUCLEOTIDE SEQUENCE [LARGE SCALE GENOMIC DNA]</scope>
    <source>
        <strain evidence="10 11">Yellowstone</strain>
    </source>
</reference>
<dbReference type="EMBL" id="SKBU01000003">
    <property type="protein sequence ID" value="TCJ20475.1"/>
    <property type="molecule type" value="Genomic_DNA"/>
</dbReference>
<dbReference type="InterPro" id="IPR006043">
    <property type="entry name" value="NCS2"/>
</dbReference>
<evidence type="ECO:0000256" key="3">
    <source>
        <dbReference type="ARBA" id="ARBA00022448"/>
    </source>
</evidence>
<proteinExistence type="inferred from homology"/>
<feature type="transmembrane region" description="Helical" evidence="9">
    <location>
        <begin position="91"/>
        <end position="109"/>
    </location>
</feature>
<evidence type="ECO:0000256" key="6">
    <source>
        <dbReference type="ARBA" id="ARBA00022989"/>
    </source>
</evidence>
<evidence type="ECO:0000256" key="4">
    <source>
        <dbReference type="ARBA" id="ARBA00022475"/>
    </source>
</evidence>
<feature type="transmembrane region" description="Helical" evidence="9">
    <location>
        <begin position="372"/>
        <end position="396"/>
    </location>
</feature>
<dbReference type="PANTHER" id="PTHR43337">
    <property type="entry name" value="XANTHINE/URACIL PERMEASE C887.17-RELATED"/>
    <property type="match status" value="1"/>
</dbReference>
<evidence type="ECO:0000256" key="1">
    <source>
        <dbReference type="ARBA" id="ARBA00004651"/>
    </source>
</evidence>
<gene>
    <name evidence="10" type="ORF">E0L93_01235</name>
</gene>
<comment type="caution">
    <text evidence="10">The sequence shown here is derived from an EMBL/GenBank/DDBJ whole genome shotgun (WGS) entry which is preliminary data.</text>
</comment>
<feature type="transmembrane region" description="Helical" evidence="9">
    <location>
        <begin position="300"/>
        <end position="322"/>
    </location>
</feature>
<evidence type="ECO:0000256" key="5">
    <source>
        <dbReference type="ARBA" id="ARBA00022692"/>
    </source>
</evidence>
<dbReference type="Proteomes" id="UP000295244">
    <property type="component" value="Unassembled WGS sequence"/>
</dbReference>
<keyword evidence="7 8" id="KW-0472">Membrane</keyword>
<accession>A0A4R1BT95</accession>
<dbReference type="InterPro" id="IPR026033">
    <property type="entry name" value="Azg-like_bact_archaea"/>
</dbReference>